<organism evidence="1 2">
    <name type="scientific">Rhizophagus irregularis</name>
    <dbReference type="NCBI Taxonomy" id="588596"/>
    <lineage>
        <taxon>Eukaryota</taxon>
        <taxon>Fungi</taxon>
        <taxon>Fungi incertae sedis</taxon>
        <taxon>Mucoromycota</taxon>
        <taxon>Glomeromycotina</taxon>
        <taxon>Glomeromycetes</taxon>
        <taxon>Glomerales</taxon>
        <taxon>Glomeraceae</taxon>
        <taxon>Rhizophagus</taxon>
    </lineage>
</organism>
<proteinExistence type="predicted"/>
<evidence type="ECO:0000313" key="1">
    <source>
        <dbReference type="EMBL" id="PKK55463.1"/>
    </source>
</evidence>
<name>A0A2N1M1I7_9GLOM</name>
<protein>
    <submittedName>
        <fullName evidence="1">Uncharacterized protein</fullName>
    </submittedName>
</protein>
<comment type="caution">
    <text evidence="1">The sequence shown here is derived from an EMBL/GenBank/DDBJ whole genome shotgun (WGS) entry which is preliminary data.</text>
</comment>
<dbReference type="AlphaFoldDB" id="A0A2N1M1I7"/>
<evidence type="ECO:0000313" key="2">
    <source>
        <dbReference type="Proteomes" id="UP000233469"/>
    </source>
</evidence>
<dbReference type="EMBL" id="LLXL01007534">
    <property type="protein sequence ID" value="PKK55463.1"/>
    <property type="molecule type" value="Genomic_DNA"/>
</dbReference>
<feature type="non-terminal residue" evidence="1">
    <location>
        <position position="1"/>
    </location>
</feature>
<reference evidence="1 2" key="2">
    <citation type="submission" date="2017-10" db="EMBL/GenBank/DDBJ databases">
        <title>Extensive intraspecific genome diversity in a model arbuscular mycorrhizal fungus.</title>
        <authorList>
            <person name="Chen E.C.H."/>
            <person name="Morin E."/>
            <person name="Baudet D."/>
            <person name="Noel J."/>
            <person name="Ndikumana S."/>
            <person name="Charron P."/>
            <person name="St-Onge C."/>
            <person name="Giorgi J."/>
            <person name="Grigoriev I.V."/>
            <person name="Roux C."/>
            <person name="Martin F.M."/>
            <person name="Corradi N."/>
        </authorList>
    </citation>
    <scope>NUCLEOTIDE SEQUENCE [LARGE SCALE GENOMIC DNA]</scope>
    <source>
        <strain evidence="1 2">C2</strain>
    </source>
</reference>
<accession>A0A2N1M1I7</accession>
<dbReference type="Proteomes" id="UP000233469">
    <property type="component" value="Unassembled WGS sequence"/>
</dbReference>
<reference evidence="1 2" key="1">
    <citation type="submission" date="2016-04" db="EMBL/GenBank/DDBJ databases">
        <title>Genome analyses suggest a sexual origin of heterokaryosis in a supposedly ancient asexual fungus.</title>
        <authorList>
            <person name="Ropars J."/>
            <person name="Sedzielewska K."/>
            <person name="Noel J."/>
            <person name="Charron P."/>
            <person name="Farinelli L."/>
            <person name="Marton T."/>
            <person name="Kruger M."/>
            <person name="Pelin A."/>
            <person name="Brachmann A."/>
            <person name="Corradi N."/>
        </authorList>
    </citation>
    <scope>NUCLEOTIDE SEQUENCE [LARGE SCALE GENOMIC DNA]</scope>
    <source>
        <strain evidence="1 2">C2</strain>
    </source>
</reference>
<sequence>ENKNHQQVSQFFRKTLRDGGSNGANQKSAIVQILEFENRKLHYNINNSQVTPKMIKLQA</sequence>
<gene>
    <name evidence="1" type="ORF">RhiirC2_802309</name>
</gene>